<name>A0A8H6X5U2_9AGAR</name>
<organism evidence="2 3">
    <name type="scientific">Mycena venus</name>
    <dbReference type="NCBI Taxonomy" id="2733690"/>
    <lineage>
        <taxon>Eukaryota</taxon>
        <taxon>Fungi</taxon>
        <taxon>Dikarya</taxon>
        <taxon>Basidiomycota</taxon>
        <taxon>Agaricomycotina</taxon>
        <taxon>Agaricomycetes</taxon>
        <taxon>Agaricomycetidae</taxon>
        <taxon>Agaricales</taxon>
        <taxon>Marasmiineae</taxon>
        <taxon>Mycenaceae</taxon>
        <taxon>Mycena</taxon>
    </lineage>
</organism>
<evidence type="ECO:0000256" key="1">
    <source>
        <dbReference type="SAM" id="SignalP"/>
    </source>
</evidence>
<dbReference type="EMBL" id="JACAZI010000025">
    <property type="protein sequence ID" value="KAF7335027.1"/>
    <property type="molecule type" value="Genomic_DNA"/>
</dbReference>
<proteinExistence type="predicted"/>
<dbReference type="OrthoDB" id="2828670at2759"/>
<sequence>MQFSPLFTLVALVAAFGVSQCRVLREKRQCQTNIGVHCGTTSDATFSDCQELVKPDTWNSVFNPGNSVCSYSPDIFDTEFAYNVGCHGNCCVYVARVDENDLPGLRDQIRNEAAGLFGCADSSVNKINGMQQFNDKFNHGTCISDGNGCGDCFDDSDFVSPLEHGC</sequence>
<reference evidence="2" key="1">
    <citation type="submission" date="2020-05" db="EMBL/GenBank/DDBJ databases">
        <title>Mycena genomes resolve the evolution of fungal bioluminescence.</title>
        <authorList>
            <person name="Tsai I.J."/>
        </authorList>
    </citation>
    <scope>NUCLEOTIDE SEQUENCE</scope>
    <source>
        <strain evidence="2">CCC161011</strain>
    </source>
</reference>
<protein>
    <submittedName>
        <fullName evidence="2">Uncharacterized protein</fullName>
    </submittedName>
</protein>
<feature type="signal peptide" evidence="1">
    <location>
        <begin position="1"/>
        <end position="21"/>
    </location>
</feature>
<accession>A0A8H6X5U2</accession>
<evidence type="ECO:0000313" key="2">
    <source>
        <dbReference type="EMBL" id="KAF7335027.1"/>
    </source>
</evidence>
<dbReference type="Proteomes" id="UP000620124">
    <property type="component" value="Unassembled WGS sequence"/>
</dbReference>
<keyword evidence="3" id="KW-1185">Reference proteome</keyword>
<feature type="chain" id="PRO_5034899661" evidence="1">
    <location>
        <begin position="22"/>
        <end position="166"/>
    </location>
</feature>
<keyword evidence="1" id="KW-0732">Signal</keyword>
<evidence type="ECO:0000313" key="3">
    <source>
        <dbReference type="Proteomes" id="UP000620124"/>
    </source>
</evidence>
<comment type="caution">
    <text evidence="2">The sequence shown here is derived from an EMBL/GenBank/DDBJ whole genome shotgun (WGS) entry which is preliminary data.</text>
</comment>
<gene>
    <name evidence="2" type="ORF">MVEN_02252900</name>
</gene>
<dbReference type="AlphaFoldDB" id="A0A8H6X5U2"/>